<dbReference type="Proteomes" id="UP001153709">
    <property type="component" value="Chromosome 4"/>
</dbReference>
<evidence type="ECO:0000313" key="3">
    <source>
        <dbReference type="Proteomes" id="UP001153709"/>
    </source>
</evidence>
<dbReference type="EMBL" id="OU898279">
    <property type="protein sequence ID" value="CAG9833461.1"/>
    <property type="molecule type" value="Genomic_DNA"/>
</dbReference>
<sequence>MDVTEFLVGCNCTSVWLLGQILQFRSKLPSIRDNILRGETLFNDNFQQTGVIAHLLAKIEMNEDRELLHNQYRDISQELHLKTDVLRKYRHKVKIMEKEISDIQSEFECERQDYLETIRKQERNNKLMSQISDKLVGTLKKECNYRYSRKV</sequence>
<feature type="coiled-coil region" evidence="1">
    <location>
        <begin position="86"/>
        <end position="113"/>
    </location>
</feature>
<reference evidence="2" key="1">
    <citation type="submission" date="2022-01" db="EMBL/GenBank/DDBJ databases">
        <authorList>
            <person name="King R."/>
        </authorList>
    </citation>
    <scope>NUCLEOTIDE SEQUENCE</scope>
</reference>
<keyword evidence="1" id="KW-0175">Coiled coil</keyword>
<name>A0A9N9XA53_DIABA</name>
<gene>
    <name evidence="2" type="ORF">DIABBA_LOCUS6864</name>
</gene>
<accession>A0A9N9XA53</accession>
<evidence type="ECO:0000256" key="1">
    <source>
        <dbReference type="SAM" id="Coils"/>
    </source>
</evidence>
<proteinExistence type="predicted"/>
<protein>
    <submittedName>
        <fullName evidence="2">Uncharacterized protein</fullName>
    </submittedName>
</protein>
<dbReference type="AlphaFoldDB" id="A0A9N9XA53"/>
<dbReference type="OrthoDB" id="3176171at2759"/>
<organism evidence="2 3">
    <name type="scientific">Diabrotica balteata</name>
    <name type="common">Banded cucumber beetle</name>
    <dbReference type="NCBI Taxonomy" id="107213"/>
    <lineage>
        <taxon>Eukaryota</taxon>
        <taxon>Metazoa</taxon>
        <taxon>Ecdysozoa</taxon>
        <taxon>Arthropoda</taxon>
        <taxon>Hexapoda</taxon>
        <taxon>Insecta</taxon>
        <taxon>Pterygota</taxon>
        <taxon>Neoptera</taxon>
        <taxon>Endopterygota</taxon>
        <taxon>Coleoptera</taxon>
        <taxon>Polyphaga</taxon>
        <taxon>Cucujiformia</taxon>
        <taxon>Chrysomeloidea</taxon>
        <taxon>Chrysomelidae</taxon>
        <taxon>Galerucinae</taxon>
        <taxon>Diabroticina</taxon>
        <taxon>Diabroticites</taxon>
        <taxon>Diabrotica</taxon>
    </lineage>
</organism>
<evidence type="ECO:0000313" key="2">
    <source>
        <dbReference type="EMBL" id="CAG9833461.1"/>
    </source>
</evidence>
<keyword evidence="3" id="KW-1185">Reference proteome</keyword>